<evidence type="ECO:0000313" key="2">
    <source>
        <dbReference type="Proteomes" id="UP000054937"/>
    </source>
</evidence>
<accession>A0A0V0QCH1</accession>
<evidence type="ECO:0000313" key="1">
    <source>
        <dbReference type="EMBL" id="KRW99857.1"/>
    </source>
</evidence>
<sequence length="115" mass="13503">MMYYPATFDPKQELENNPLKEFDPFPLKRGTQIQKKVVVPNKTETLLIIHTKADSEMVAINHPELQVQPNHYGQLRFRFSIPQDYAYDTAKFKVIAKTDDDLIYKTWIFNINIEG</sequence>
<protein>
    <submittedName>
        <fullName evidence="1">Uncharacterized protein</fullName>
    </submittedName>
</protein>
<organism evidence="1 2">
    <name type="scientific">Pseudocohnilembus persalinus</name>
    <name type="common">Ciliate</name>
    <dbReference type="NCBI Taxonomy" id="266149"/>
    <lineage>
        <taxon>Eukaryota</taxon>
        <taxon>Sar</taxon>
        <taxon>Alveolata</taxon>
        <taxon>Ciliophora</taxon>
        <taxon>Intramacronucleata</taxon>
        <taxon>Oligohymenophorea</taxon>
        <taxon>Scuticociliatia</taxon>
        <taxon>Philasterida</taxon>
        <taxon>Pseudocohnilembidae</taxon>
        <taxon>Pseudocohnilembus</taxon>
    </lineage>
</organism>
<comment type="caution">
    <text evidence="1">The sequence shown here is derived from an EMBL/GenBank/DDBJ whole genome shotgun (WGS) entry which is preliminary data.</text>
</comment>
<proteinExistence type="predicted"/>
<dbReference type="Proteomes" id="UP000054937">
    <property type="component" value="Unassembled WGS sequence"/>
</dbReference>
<name>A0A0V0QCH1_PSEPJ</name>
<dbReference type="AlphaFoldDB" id="A0A0V0QCH1"/>
<reference evidence="1 2" key="1">
    <citation type="journal article" date="2015" name="Sci. Rep.">
        <title>Genome of the facultative scuticociliatosis pathogen Pseudocohnilembus persalinus provides insight into its virulence through horizontal gene transfer.</title>
        <authorList>
            <person name="Xiong J."/>
            <person name="Wang G."/>
            <person name="Cheng J."/>
            <person name="Tian M."/>
            <person name="Pan X."/>
            <person name="Warren A."/>
            <person name="Jiang C."/>
            <person name="Yuan D."/>
            <person name="Miao W."/>
        </authorList>
    </citation>
    <scope>NUCLEOTIDE SEQUENCE [LARGE SCALE GENOMIC DNA]</scope>
    <source>
        <strain evidence="1">36N120E</strain>
    </source>
</reference>
<dbReference type="EMBL" id="LDAU01000203">
    <property type="protein sequence ID" value="KRW99857.1"/>
    <property type="molecule type" value="Genomic_DNA"/>
</dbReference>
<dbReference type="InParanoid" id="A0A0V0QCH1"/>
<gene>
    <name evidence="1" type="ORF">PPERSA_10976</name>
</gene>
<keyword evidence="2" id="KW-1185">Reference proteome</keyword>